<feature type="binding site" evidence="2">
    <location>
        <position position="79"/>
    </location>
    <ligand>
        <name>substrate</name>
    </ligand>
</feature>
<dbReference type="Proteomes" id="UP001371305">
    <property type="component" value="Unassembled WGS sequence"/>
</dbReference>
<evidence type="ECO:0000256" key="2">
    <source>
        <dbReference type="HAMAP-Rule" id="MF_01139"/>
    </source>
</evidence>
<dbReference type="PANTHER" id="PTHR10291">
    <property type="entry name" value="DEHYDRODOLICHYL DIPHOSPHATE SYNTHASE FAMILY MEMBER"/>
    <property type="match status" value="1"/>
</dbReference>
<dbReference type="PANTHER" id="PTHR10291:SF0">
    <property type="entry name" value="DEHYDRODOLICHYL DIPHOSPHATE SYNTHASE 2"/>
    <property type="match status" value="1"/>
</dbReference>
<feature type="binding site" evidence="2">
    <location>
        <position position="45"/>
    </location>
    <ligand>
        <name>substrate</name>
    </ligand>
</feature>
<dbReference type="PROSITE" id="PS01066">
    <property type="entry name" value="UPP_SYNTHASE"/>
    <property type="match status" value="1"/>
</dbReference>
<feature type="binding site" evidence="2">
    <location>
        <position position="77"/>
    </location>
    <ligand>
        <name>substrate</name>
    </ligand>
</feature>
<sequence>MQSASPLPSFGRDMNDSSIPRHIAIIMDGNGRWAKERGKPRISGHRAGAESVRECVEGCKQLGVEYLTLYAFSSENWNRPAAEITALMALLERFLEEKAGELMKQNVKLTAIGHLERLPDRTRRKLNKAIERTSGNTSLTLILALSYGAREEIVEAARSLAVDAAAGKIDPAQIDNATFASRLYTADIPDPDLLIRTSGELRVSNFLLWQISYAEIVIFKKFWPDFHQADLNEAVQEYARRHRRFGGL</sequence>
<feature type="binding site" evidence="2">
    <location>
        <position position="196"/>
    </location>
    <ligand>
        <name>substrate</name>
    </ligand>
</feature>
<accession>A0ABU9AMP6</accession>
<keyword evidence="2" id="KW-0479">Metal-binding</keyword>
<evidence type="ECO:0000313" key="4">
    <source>
        <dbReference type="Proteomes" id="UP001371305"/>
    </source>
</evidence>
<keyword evidence="4" id="KW-1185">Reference proteome</keyword>
<dbReference type="GO" id="GO:0016740">
    <property type="term" value="F:transferase activity"/>
    <property type="evidence" value="ECO:0007669"/>
    <property type="project" value="UniProtKB-KW"/>
</dbReference>
<reference evidence="3 4" key="1">
    <citation type="submission" date="2024-04" db="EMBL/GenBank/DDBJ databases">
        <title>Luteolibacter sp. isolated from soil.</title>
        <authorList>
            <person name="An J."/>
        </authorList>
    </citation>
    <scope>NUCLEOTIDE SEQUENCE [LARGE SCALE GENOMIC DNA]</scope>
    <source>
        <strain evidence="3 4">Y139</strain>
    </source>
</reference>
<keyword evidence="2" id="KW-0460">Magnesium</keyword>
<evidence type="ECO:0000256" key="1">
    <source>
        <dbReference type="ARBA" id="ARBA00022679"/>
    </source>
</evidence>
<name>A0ABU9AMP6_9BACT</name>
<dbReference type="InterPro" id="IPR001441">
    <property type="entry name" value="UPP_synth-like"/>
</dbReference>
<gene>
    <name evidence="3" type="ORF">WKV53_00430</name>
</gene>
<dbReference type="InterPro" id="IPR036424">
    <property type="entry name" value="UPP_synth-like_sf"/>
</dbReference>
<feature type="binding site" evidence="2">
    <location>
        <position position="41"/>
    </location>
    <ligand>
        <name>substrate</name>
    </ligand>
</feature>
<dbReference type="EMBL" id="JBBUKT010000001">
    <property type="protein sequence ID" value="MEK7948936.1"/>
    <property type="molecule type" value="Genomic_DNA"/>
</dbReference>
<evidence type="ECO:0000313" key="3">
    <source>
        <dbReference type="EMBL" id="MEK7948936.1"/>
    </source>
</evidence>
<dbReference type="Pfam" id="PF01255">
    <property type="entry name" value="Prenyltransf"/>
    <property type="match status" value="1"/>
</dbReference>
<comment type="cofactor">
    <cofactor evidence="2">
        <name>Mg(2+)</name>
        <dbReference type="ChEBI" id="CHEBI:18420"/>
    </cofactor>
    <text evidence="2">Binds 2 magnesium ions per subunit.</text>
</comment>
<feature type="binding site" evidence="2">
    <location>
        <begin position="202"/>
        <end position="204"/>
    </location>
    <ligand>
        <name>substrate</name>
    </ligand>
</feature>
<dbReference type="SUPFAM" id="SSF64005">
    <property type="entry name" value="Undecaprenyl diphosphate synthase"/>
    <property type="match status" value="1"/>
</dbReference>
<comment type="function">
    <text evidence="2">Catalyzes the condensation of isopentenyl diphosphate (IPP) with allylic pyrophosphates generating different type of terpenoids.</text>
</comment>
<feature type="active site" description="Proton acceptor" evidence="2">
    <location>
        <position position="76"/>
    </location>
</feature>
<proteinExistence type="inferred from homology"/>
<feature type="binding site" evidence="2">
    <location>
        <begin position="29"/>
        <end position="32"/>
    </location>
    <ligand>
        <name>substrate</name>
    </ligand>
</feature>
<feature type="binding site" evidence="2">
    <location>
        <position position="33"/>
    </location>
    <ligand>
        <name>substrate</name>
    </ligand>
</feature>
<feature type="binding site" evidence="2">
    <location>
        <position position="28"/>
    </location>
    <ligand>
        <name>Mg(2+)</name>
        <dbReference type="ChEBI" id="CHEBI:18420"/>
    </ligand>
</feature>
<dbReference type="HAMAP" id="MF_01139">
    <property type="entry name" value="ISPT"/>
    <property type="match status" value="1"/>
</dbReference>
<dbReference type="Gene3D" id="3.40.1180.10">
    <property type="entry name" value="Decaprenyl diphosphate synthase-like"/>
    <property type="match status" value="1"/>
</dbReference>
<dbReference type="NCBIfam" id="NF011405">
    <property type="entry name" value="PRK14830.1"/>
    <property type="match status" value="1"/>
</dbReference>
<dbReference type="EC" id="2.5.1.-" evidence="2"/>
<keyword evidence="1 2" id="KW-0808">Transferase</keyword>
<feature type="binding site" evidence="2">
    <location>
        <begin position="73"/>
        <end position="75"/>
    </location>
    <ligand>
        <name>substrate</name>
    </ligand>
</feature>
<feature type="active site" evidence="2">
    <location>
        <position position="28"/>
    </location>
</feature>
<dbReference type="NCBIfam" id="TIGR00055">
    <property type="entry name" value="uppS"/>
    <property type="match status" value="1"/>
</dbReference>
<feature type="binding site" evidence="2">
    <location>
        <position position="215"/>
    </location>
    <ligand>
        <name>Mg(2+)</name>
        <dbReference type="ChEBI" id="CHEBI:18420"/>
    </ligand>
</feature>
<dbReference type="CDD" id="cd00475">
    <property type="entry name" value="Cis_IPPS"/>
    <property type="match status" value="1"/>
</dbReference>
<dbReference type="InterPro" id="IPR018520">
    <property type="entry name" value="UPP_synth-like_CS"/>
</dbReference>
<organism evidence="3 4">
    <name type="scientific">Luteolibacter soli</name>
    <dbReference type="NCBI Taxonomy" id="3135280"/>
    <lineage>
        <taxon>Bacteria</taxon>
        <taxon>Pseudomonadati</taxon>
        <taxon>Verrucomicrobiota</taxon>
        <taxon>Verrucomicrobiia</taxon>
        <taxon>Verrucomicrobiales</taxon>
        <taxon>Verrucomicrobiaceae</taxon>
        <taxon>Luteolibacter</taxon>
    </lineage>
</organism>
<comment type="subunit">
    <text evidence="2">Homodimer.</text>
</comment>
<protein>
    <recommendedName>
        <fullName evidence="2">Isoprenyl transferase</fullName>
        <ecNumber evidence="2">2.5.1.-</ecNumber>
    </recommendedName>
</protein>
<comment type="caution">
    <text evidence="3">The sequence shown here is derived from an EMBL/GenBank/DDBJ whole genome shotgun (WGS) entry which is preliminary data.</text>
</comment>
<comment type="similarity">
    <text evidence="2">Belongs to the UPP synthase family.</text>
</comment>